<dbReference type="InterPro" id="IPR050639">
    <property type="entry name" value="SSR_resolvase"/>
</dbReference>
<comment type="caution">
    <text evidence="2">The sequence shown here is derived from an EMBL/GenBank/DDBJ whole genome shotgun (WGS) entry which is preliminary data.</text>
</comment>
<feature type="domain" description="Resolvase/invertase-type recombinase catalytic" evidence="1">
    <location>
        <begin position="3"/>
        <end position="150"/>
    </location>
</feature>
<gene>
    <name evidence="2" type="ORF">IR213_15645</name>
</gene>
<dbReference type="SMART" id="SM00857">
    <property type="entry name" value="Resolvase"/>
    <property type="match status" value="1"/>
</dbReference>
<proteinExistence type="predicted"/>
<dbReference type="Gene3D" id="3.40.50.1390">
    <property type="entry name" value="Resolvase, N-terminal catalytic domain"/>
    <property type="match status" value="1"/>
</dbReference>
<dbReference type="GO" id="GO:0000150">
    <property type="term" value="F:DNA strand exchange activity"/>
    <property type="evidence" value="ECO:0007669"/>
    <property type="project" value="InterPro"/>
</dbReference>
<dbReference type="SUPFAM" id="SSF53041">
    <property type="entry name" value="Resolvase-like"/>
    <property type="match status" value="1"/>
</dbReference>
<accession>A0A930UEV0</accession>
<reference evidence="2" key="1">
    <citation type="submission" date="2020-11" db="EMBL/GenBank/DDBJ databases">
        <title>Genome of Flavobacterium soyangense.</title>
        <authorList>
            <person name="Liu Q."/>
            <person name="Xin Y.-H."/>
        </authorList>
    </citation>
    <scope>NUCLEOTIDE SEQUENCE</scope>
    <source>
        <strain evidence="2">CGMCC 1.13493</strain>
    </source>
</reference>
<evidence type="ECO:0000313" key="2">
    <source>
        <dbReference type="EMBL" id="MBF2710006.1"/>
    </source>
</evidence>
<dbReference type="GO" id="GO:0003677">
    <property type="term" value="F:DNA binding"/>
    <property type="evidence" value="ECO:0007669"/>
    <property type="project" value="InterPro"/>
</dbReference>
<dbReference type="EMBL" id="JADHEC010000061">
    <property type="protein sequence ID" value="MBF2710006.1"/>
    <property type="molecule type" value="Genomic_DNA"/>
</dbReference>
<dbReference type="InterPro" id="IPR006119">
    <property type="entry name" value="Resolv_N"/>
</dbReference>
<evidence type="ECO:0000259" key="1">
    <source>
        <dbReference type="PROSITE" id="PS51736"/>
    </source>
</evidence>
<name>A0A930UEV0_9FLAO</name>
<keyword evidence="3" id="KW-1185">Reference proteome</keyword>
<dbReference type="PANTHER" id="PTHR30461:SF19">
    <property type="entry name" value="SITE-SPECIFIC RECOMBINASE RESOLVASE FAMILY"/>
    <property type="match status" value="1"/>
</dbReference>
<dbReference type="PANTHER" id="PTHR30461">
    <property type="entry name" value="DNA-INVERTASE FROM LAMBDOID PROPHAGE"/>
    <property type="match status" value="1"/>
</dbReference>
<dbReference type="Pfam" id="PF00239">
    <property type="entry name" value="Resolvase"/>
    <property type="match status" value="1"/>
</dbReference>
<sequence length="209" mass="23813">MEKAIIISRCSTSENRQDVTRQSQDLTSKYSNRFDITKTFEYYQSGTKNENENDTFLKFAINNNIQNILVTELSRISRTVIGFLNFKKICDEAKINIIIDDKNLNTLNQDKSIDLNTELILTIGASFAKMELIQTALRLNSGRAKYIRDGGKLGRKEGSIKDQKKLKEEHADIIKFLKQGQSVRNTMKLTGKSSGTIQKIKKILQSELV</sequence>
<dbReference type="RefSeq" id="WP_194313233.1">
    <property type="nucleotide sequence ID" value="NZ_JADHEC010000061.1"/>
</dbReference>
<dbReference type="InterPro" id="IPR036162">
    <property type="entry name" value="Resolvase-like_N_sf"/>
</dbReference>
<protein>
    <submittedName>
        <fullName evidence="2">Recombinase family protein</fullName>
    </submittedName>
</protein>
<dbReference type="PROSITE" id="PS51736">
    <property type="entry name" value="RECOMBINASES_3"/>
    <property type="match status" value="1"/>
</dbReference>
<dbReference type="Proteomes" id="UP000646211">
    <property type="component" value="Unassembled WGS sequence"/>
</dbReference>
<organism evidence="2 3">
    <name type="scientific">Flavobacterium soyangense</name>
    <dbReference type="NCBI Taxonomy" id="2023265"/>
    <lineage>
        <taxon>Bacteria</taxon>
        <taxon>Pseudomonadati</taxon>
        <taxon>Bacteroidota</taxon>
        <taxon>Flavobacteriia</taxon>
        <taxon>Flavobacteriales</taxon>
        <taxon>Flavobacteriaceae</taxon>
        <taxon>Flavobacterium</taxon>
    </lineage>
</organism>
<dbReference type="AlphaFoldDB" id="A0A930UEV0"/>
<evidence type="ECO:0000313" key="3">
    <source>
        <dbReference type="Proteomes" id="UP000646211"/>
    </source>
</evidence>